<reference evidence="10" key="2">
    <citation type="journal article" date="2023" name="BMC Genomics">
        <title>Pest status, molecular evolution, and epigenetic factors derived from the genome assembly of Frankliniella fusca, a thysanopteran phytovirus vector.</title>
        <authorList>
            <person name="Catto M.A."/>
            <person name="Labadie P.E."/>
            <person name="Jacobson A.L."/>
            <person name="Kennedy G.G."/>
            <person name="Srinivasan R."/>
            <person name="Hunt B.G."/>
        </authorList>
    </citation>
    <scope>NUCLEOTIDE SEQUENCE</scope>
    <source>
        <strain evidence="10">PL_HMW_Pooled</strain>
    </source>
</reference>
<dbReference type="Pfam" id="PF00067">
    <property type="entry name" value="p450"/>
    <property type="match status" value="1"/>
</dbReference>
<evidence type="ECO:0000256" key="3">
    <source>
        <dbReference type="ARBA" id="ARBA00022617"/>
    </source>
</evidence>
<dbReference type="GO" id="GO:0004497">
    <property type="term" value="F:monooxygenase activity"/>
    <property type="evidence" value="ECO:0007669"/>
    <property type="project" value="UniProtKB-KW"/>
</dbReference>
<evidence type="ECO:0000256" key="1">
    <source>
        <dbReference type="ARBA" id="ARBA00001971"/>
    </source>
</evidence>
<dbReference type="GO" id="GO:0005506">
    <property type="term" value="F:iron ion binding"/>
    <property type="evidence" value="ECO:0007669"/>
    <property type="project" value="InterPro"/>
</dbReference>
<reference evidence="10" key="1">
    <citation type="submission" date="2021-07" db="EMBL/GenBank/DDBJ databases">
        <authorList>
            <person name="Catto M.A."/>
            <person name="Jacobson A."/>
            <person name="Kennedy G."/>
            <person name="Labadie P."/>
            <person name="Hunt B.G."/>
            <person name="Srinivasan R."/>
        </authorList>
    </citation>
    <scope>NUCLEOTIDE SEQUENCE</scope>
    <source>
        <strain evidence="10">PL_HMW_Pooled</strain>
        <tissue evidence="10">Head</tissue>
    </source>
</reference>
<keyword evidence="3 8" id="KW-0349">Heme</keyword>
<dbReference type="AlphaFoldDB" id="A0AAE1LSH9"/>
<dbReference type="EMBL" id="JAHWGI010001354">
    <property type="protein sequence ID" value="KAK3928747.1"/>
    <property type="molecule type" value="Genomic_DNA"/>
</dbReference>
<evidence type="ECO:0000256" key="4">
    <source>
        <dbReference type="ARBA" id="ARBA00022723"/>
    </source>
</evidence>
<dbReference type="Gene3D" id="1.10.630.10">
    <property type="entry name" value="Cytochrome P450"/>
    <property type="match status" value="1"/>
</dbReference>
<dbReference type="InterPro" id="IPR017972">
    <property type="entry name" value="Cyt_P450_CS"/>
</dbReference>
<name>A0AAE1LSH9_9NEOP</name>
<gene>
    <name evidence="10" type="ORF">KUF71_016970</name>
</gene>
<proteinExistence type="inferred from homology"/>
<keyword evidence="5 9" id="KW-0560">Oxidoreductase</keyword>
<dbReference type="SUPFAM" id="SSF48264">
    <property type="entry name" value="Cytochrome P450"/>
    <property type="match status" value="1"/>
</dbReference>
<evidence type="ECO:0000313" key="11">
    <source>
        <dbReference type="Proteomes" id="UP001219518"/>
    </source>
</evidence>
<evidence type="ECO:0000313" key="10">
    <source>
        <dbReference type="EMBL" id="KAK3928747.1"/>
    </source>
</evidence>
<dbReference type="GO" id="GO:0016705">
    <property type="term" value="F:oxidoreductase activity, acting on paired donors, with incorporation or reduction of molecular oxygen"/>
    <property type="evidence" value="ECO:0007669"/>
    <property type="project" value="InterPro"/>
</dbReference>
<dbReference type="PANTHER" id="PTHR24291">
    <property type="entry name" value="CYTOCHROME P450 FAMILY 4"/>
    <property type="match status" value="1"/>
</dbReference>
<dbReference type="Proteomes" id="UP001219518">
    <property type="component" value="Unassembled WGS sequence"/>
</dbReference>
<dbReference type="InterPro" id="IPR036396">
    <property type="entry name" value="Cyt_P450_sf"/>
</dbReference>
<comment type="caution">
    <text evidence="10">The sequence shown here is derived from an EMBL/GenBank/DDBJ whole genome shotgun (WGS) entry which is preliminary data.</text>
</comment>
<comment type="similarity">
    <text evidence="2 9">Belongs to the cytochrome P450 family.</text>
</comment>
<evidence type="ECO:0000256" key="7">
    <source>
        <dbReference type="ARBA" id="ARBA00023033"/>
    </source>
</evidence>
<feature type="binding site" description="axial binding residue" evidence="8">
    <location>
        <position position="494"/>
    </location>
    <ligand>
        <name>heme</name>
        <dbReference type="ChEBI" id="CHEBI:30413"/>
    </ligand>
    <ligandPart>
        <name>Fe</name>
        <dbReference type="ChEBI" id="CHEBI:18248"/>
    </ligandPart>
</feature>
<dbReference type="PROSITE" id="PS00086">
    <property type="entry name" value="CYTOCHROME_P450"/>
    <property type="match status" value="1"/>
</dbReference>
<organism evidence="10 11">
    <name type="scientific">Frankliniella fusca</name>
    <dbReference type="NCBI Taxonomy" id="407009"/>
    <lineage>
        <taxon>Eukaryota</taxon>
        <taxon>Metazoa</taxon>
        <taxon>Ecdysozoa</taxon>
        <taxon>Arthropoda</taxon>
        <taxon>Hexapoda</taxon>
        <taxon>Insecta</taxon>
        <taxon>Pterygota</taxon>
        <taxon>Neoptera</taxon>
        <taxon>Paraneoptera</taxon>
        <taxon>Thysanoptera</taxon>
        <taxon>Terebrantia</taxon>
        <taxon>Thripoidea</taxon>
        <taxon>Thripidae</taxon>
        <taxon>Frankliniella</taxon>
    </lineage>
</organism>
<dbReference type="GO" id="GO:0020037">
    <property type="term" value="F:heme binding"/>
    <property type="evidence" value="ECO:0007669"/>
    <property type="project" value="InterPro"/>
</dbReference>
<protein>
    <submittedName>
        <fullName evidence="10">Cytochrome P450 4V2</fullName>
    </submittedName>
</protein>
<dbReference type="PRINTS" id="PR00463">
    <property type="entry name" value="EP450I"/>
</dbReference>
<sequence length="558" mass="61731">MPQSCTAQDISSSSSPSMAALTTLALLAGCLALLLLAPWARRLVRHLLRVGRQVYLTLDVPGPACLPLLGTLPAFLRFWEDMEGTLLDLVAEYGPTVRFRMVDRVALLVMHPDDVQAVITYLFLFSCTAFGYTAPGCARQAVCTHPALVNKADQLVRSLRPFTGDGLLLLNGREHRAHRKAISPSLHFDILRDFVAVFDKNSRALAERLGKHADDGRVFDVHREFGKLTSTTLQETVLSLSEDQGEGKAGDVFNVVGDLALYRGMRPWWQNDTVFRLLSPHYEQHKRAEEDMDTLVLRVLAARRAQVSRGGAPAPPRRRMAFLDHVLRSEEAHAMSEAELRAELKTLLFAGSATSMDFLSYLTVVLTILPDVQARLQQEVDGVFGAPGSPGADRPLLPEDLVHLDFLERVVKEALRLAPPVPMLFRQASSDVTLPRGVFVPEGTVVILVPAGTHRMPSVFPEPLRFDPDRFLPERSQGRHPYSFLPFSAGPRNCVGFRYALMFVKTAVANLMRSYTFVPPPSGAPRTLQELHRRMQPGATMTIKGGALVRLARRAPGS</sequence>
<dbReference type="InterPro" id="IPR050196">
    <property type="entry name" value="Cytochrome_P450_Monoox"/>
</dbReference>
<dbReference type="InterPro" id="IPR001128">
    <property type="entry name" value="Cyt_P450"/>
</dbReference>
<evidence type="ECO:0000256" key="2">
    <source>
        <dbReference type="ARBA" id="ARBA00010617"/>
    </source>
</evidence>
<evidence type="ECO:0000256" key="6">
    <source>
        <dbReference type="ARBA" id="ARBA00023004"/>
    </source>
</evidence>
<dbReference type="InterPro" id="IPR002401">
    <property type="entry name" value="Cyt_P450_E_grp-I"/>
</dbReference>
<evidence type="ECO:0000256" key="8">
    <source>
        <dbReference type="PIRSR" id="PIRSR602401-1"/>
    </source>
</evidence>
<comment type="cofactor">
    <cofactor evidence="1 8">
        <name>heme</name>
        <dbReference type="ChEBI" id="CHEBI:30413"/>
    </cofactor>
</comment>
<keyword evidence="7 9" id="KW-0503">Monooxygenase</keyword>
<accession>A0AAE1LSH9</accession>
<evidence type="ECO:0000256" key="9">
    <source>
        <dbReference type="RuleBase" id="RU000461"/>
    </source>
</evidence>
<dbReference type="PRINTS" id="PR00385">
    <property type="entry name" value="P450"/>
</dbReference>
<dbReference type="PANTHER" id="PTHR24291:SF50">
    <property type="entry name" value="BIFUNCTIONAL ALBAFLAVENONE MONOOXYGENASE_TERPENE SYNTHASE"/>
    <property type="match status" value="1"/>
</dbReference>
<keyword evidence="11" id="KW-1185">Reference proteome</keyword>
<keyword evidence="6 8" id="KW-0408">Iron</keyword>
<evidence type="ECO:0000256" key="5">
    <source>
        <dbReference type="ARBA" id="ARBA00023002"/>
    </source>
</evidence>
<keyword evidence="4 8" id="KW-0479">Metal-binding</keyword>